<proteinExistence type="predicted"/>
<gene>
    <name evidence="2" type="ORF">J0895_23460</name>
</gene>
<reference evidence="2 3" key="1">
    <citation type="submission" date="2021-03" db="EMBL/GenBank/DDBJ databases">
        <title>Metabolic Capacity of the Antarctic Cyanobacterium Phormidium pseudopriestleyi that Sustains Oxygenic Photosynthesis in the Presence of Hydrogen Sulfide.</title>
        <authorList>
            <person name="Lumian J.E."/>
            <person name="Jungblut A.D."/>
            <person name="Dillon M.L."/>
            <person name="Hawes I."/>
            <person name="Doran P.T."/>
            <person name="Mackey T.J."/>
            <person name="Dick G.J."/>
            <person name="Grettenberger C.L."/>
            <person name="Sumner D.Y."/>
        </authorList>
    </citation>
    <scope>NUCLEOTIDE SEQUENCE [LARGE SCALE GENOMIC DNA]</scope>
    <source>
        <strain evidence="2 3">FRX01</strain>
    </source>
</reference>
<keyword evidence="2" id="KW-0255">Endonuclease</keyword>
<dbReference type="PANTHER" id="PTHR35400:SF3">
    <property type="entry name" value="SLL1072 PROTEIN"/>
    <property type="match status" value="1"/>
</dbReference>
<dbReference type="InterPro" id="IPR008538">
    <property type="entry name" value="Uma2"/>
</dbReference>
<evidence type="ECO:0000259" key="1">
    <source>
        <dbReference type="Pfam" id="PF05685"/>
    </source>
</evidence>
<protein>
    <submittedName>
        <fullName evidence="2">Uma2 family endonuclease</fullName>
    </submittedName>
</protein>
<keyword evidence="2" id="KW-0540">Nuclease</keyword>
<organism evidence="2 3">
    <name type="scientific">Phormidium pseudopriestleyi FRX01</name>
    <dbReference type="NCBI Taxonomy" id="1759528"/>
    <lineage>
        <taxon>Bacteria</taxon>
        <taxon>Bacillati</taxon>
        <taxon>Cyanobacteriota</taxon>
        <taxon>Cyanophyceae</taxon>
        <taxon>Oscillatoriophycideae</taxon>
        <taxon>Oscillatoriales</taxon>
        <taxon>Oscillatoriaceae</taxon>
        <taxon>Phormidium</taxon>
    </lineage>
</organism>
<dbReference type="CDD" id="cd06260">
    <property type="entry name" value="DUF820-like"/>
    <property type="match status" value="1"/>
</dbReference>
<dbReference type="GO" id="GO:0004519">
    <property type="term" value="F:endonuclease activity"/>
    <property type="evidence" value="ECO:0007669"/>
    <property type="project" value="UniProtKB-KW"/>
</dbReference>
<feature type="domain" description="Putative restriction endonuclease" evidence="1">
    <location>
        <begin position="31"/>
        <end position="193"/>
    </location>
</feature>
<dbReference type="InterPro" id="IPR012296">
    <property type="entry name" value="Nuclease_put_TT1808"/>
</dbReference>
<dbReference type="PANTHER" id="PTHR35400">
    <property type="entry name" value="SLR1083 PROTEIN"/>
    <property type="match status" value="1"/>
</dbReference>
<keyword evidence="3" id="KW-1185">Reference proteome</keyword>
<keyword evidence="2" id="KW-0378">Hydrolase</keyword>
<evidence type="ECO:0000313" key="3">
    <source>
        <dbReference type="Proteomes" id="UP000664844"/>
    </source>
</evidence>
<evidence type="ECO:0000313" key="2">
    <source>
        <dbReference type="EMBL" id="MBO0351984.1"/>
    </source>
</evidence>
<name>A0ABS3FYC5_9CYAN</name>
<comment type="caution">
    <text evidence="2">The sequence shown here is derived from an EMBL/GenBank/DDBJ whole genome shotgun (WGS) entry which is preliminary data.</text>
</comment>
<accession>A0ABS3FYC5</accession>
<dbReference type="Proteomes" id="UP000664844">
    <property type="component" value="Unassembled WGS sequence"/>
</dbReference>
<dbReference type="InterPro" id="IPR011335">
    <property type="entry name" value="Restrct_endonuc-II-like"/>
</dbReference>
<dbReference type="Pfam" id="PF05685">
    <property type="entry name" value="Uma2"/>
    <property type="match status" value="1"/>
</dbReference>
<dbReference type="SUPFAM" id="SSF52980">
    <property type="entry name" value="Restriction endonuclease-like"/>
    <property type="match status" value="1"/>
</dbReference>
<dbReference type="RefSeq" id="WP_207090409.1">
    <property type="nucleotide sequence ID" value="NZ_JAFLQW010000616.1"/>
</dbReference>
<sequence length="229" mass="25692">MTTISVLNTPPLESGDRLTRFEFERRYDAALDIKNAELVEGVVFVASPVRANRHGNPHAIMMAWLGTYWMATPGVGFYDNATVRLDEENEPQPDALLRIEPAVGGNSWITEDDYIGGAPELIVEIAASSASYDLNDKLNAYQRNGVQEYIVWQIYENKLDWFILQEGRYVSLESDEQGILRSQVFPGLWLSVEALRQKEGATLNAILQQGLQTAEHQEFVQGLAQVSTE</sequence>
<dbReference type="EMBL" id="JAFLQW010000616">
    <property type="protein sequence ID" value="MBO0351984.1"/>
    <property type="molecule type" value="Genomic_DNA"/>
</dbReference>
<dbReference type="Gene3D" id="3.90.1570.10">
    <property type="entry name" value="tt1808, chain A"/>
    <property type="match status" value="1"/>
</dbReference>